<reference evidence="4" key="2">
    <citation type="submission" date="2021-04" db="EMBL/GenBank/DDBJ databases">
        <authorList>
            <person name="Gilroy R."/>
        </authorList>
    </citation>
    <scope>NUCLEOTIDE SEQUENCE</scope>
    <source>
        <strain evidence="4">CHK32-1732</strain>
    </source>
</reference>
<dbReference type="SUPFAM" id="SSF52218">
    <property type="entry name" value="Flavoproteins"/>
    <property type="match status" value="1"/>
</dbReference>
<protein>
    <submittedName>
        <fullName evidence="4">NAD(P)H-dependent oxidoreductase</fullName>
    </submittedName>
</protein>
<proteinExistence type="inferred from homology"/>
<comment type="similarity">
    <text evidence="1">Belongs to the NAD(P)H dehydrogenase (quinone) family.</text>
</comment>
<evidence type="ECO:0000313" key="5">
    <source>
        <dbReference type="Proteomes" id="UP000824190"/>
    </source>
</evidence>
<dbReference type="InterPro" id="IPR051545">
    <property type="entry name" value="NAD(P)H_dehydrogenase_qn"/>
</dbReference>
<dbReference type="GO" id="GO:0003955">
    <property type="term" value="F:NAD(P)H dehydrogenase (quinone) activity"/>
    <property type="evidence" value="ECO:0007669"/>
    <property type="project" value="TreeGrafter"/>
</dbReference>
<organism evidence="4 5">
    <name type="scientific">Candidatus Corynebacterium avicola</name>
    <dbReference type="NCBI Taxonomy" id="2838527"/>
    <lineage>
        <taxon>Bacteria</taxon>
        <taxon>Bacillati</taxon>
        <taxon>Actinomycetota</taxon>
        <taxon>Actinomycetes</taxon>
        <taxon>Mycobacteriales</taxon>
        <taxon>Corynebacteriaceae</taxon>
        <taxon>Corynebacterium</taxon>
    </lineage>
</organism>
<evidence type="ECO:0000256" key="2">
    <source>
        <dbReference type="ARBA" id="ARBA00023002"/>
    </source>
</evidence>
<dbReference type="EMBL" id="DXGC01000017">
    <property type="protein sequence ID" value="HIW90429.1"/>
    <property type="molecule type" value="Genomic_DNA"/>
</dbReference>
<feature type="domain" description="Flavodoxin-like fold" evidence="3">
    <location>
        <begin position="10"/>
        <end position="222"/>
    </location>
</feature>
<sequence length="267" mass="30229">MTHVDQPNSTVLWVSAHPEPRSLNGQLRRDGIDHLRRADYHVVESDLYAMGFDPVIRPPEAAPEGSGRAQVFHVSDDTRRAYIDGTQSPEIAIEQEKIRRADAVVIQFPLWWYSMPAILKGWFDRVFVSGFAFGTDPVTGRRLRFEQGPFVGKRALVVTTLGDRPRAIGPRGKSGELTELLFGLLHGTFAYTGMGVLPPWALPSADHLMDYDRAISDLRQRLDRLFTDSVIDYRPQFTGDYTDDWELEDRVLPGEHGLRVNVRSEGR</sequence>
<evidence type="ECO:0000313" key="4">
    <source>
        <dbReference type="EMBL" id="HIW90429.1"/>
    </source>
</evidence>
<dbReference type="InterPro" id="IPR003680">
    <property type="entry name" value="Flavodoxin_fold"/>
</dbReference>
<comment type="caution">
    <text evidence="4">The sequence shown here is derived from an EMBL/GenBank/DDBJ whole genome shotgun (WGS) entry which is preliminary data.</text>
</comment>
<dbReference type="GO" id="GO:0005829">
    <property type="term" value="C:cytosol"/>
    <property type="evidence" value="ECO:0007669"/>
    <property type="project" value="TreeGrafter"/>
</dbReference>
<dbReference type="Pfam" id="PF02525">
    <property type="entry name" value="Flavodoxin_2"/>
    <property type="match status" value="1"/>
</dbReference>
<dbReference type="AlphaFoldDB" id="A0A9D1RMQ0"/>
<dbReference type="InterPro" id="IPR029039">
    <property type="entry name" value="Flavoprotein-like_sf"/>
</dbReference>
<keyword evidence="2" id="KW-0560">Oxidoreductase</keyword>
<dbReference type="Proteomes" id="UP000824190">
    <property type="component" value="Unassembled WGS sequence"/>
</dbReference>
<accession>A0A9D1RMQ0</accession>
<evidence type="ECO:0000259" key="3">
    <source>
        <dbReference type="Pfam" id="PF02525"/>
    </source>
</evidence>
<dbReference type="PANTHER" id="PTHR10204">
    <property type="entry name" value="NAD P H OXIDOREDUCTASE-RELATED"/>
    <property type="match status" value="1"/>
</dbReference>
<dbReference type="Gene3D" id="3.40.50.360">
    <property type="match status" value="1"/>
</dbReference>
<gene>
    <name evidence="4" type="ORF">H9870_02010</name>
</gene>
<evidence type="ECO:0000256" key="1">
    <source>
        <dbReference type="ARBA" id="ARBA00006252"/>
    </source>
</evidence>
<dbReference type="PANTHER" id="PTHR10204:SF34">
    <property type="entry name" value="NAD(P)H DEHYDROGENASE [QUINONE] 1 ISOFORM 1"/>
    <property type="match status" value="1"/>
</dbReference>
<reference evidence="4" key="1">
    <citation type="journal article" date="2021" name="PeerJ">
        <title>Extensive microbial diversity within the chicken gut microbiome revealed by metagenomics and culture.</title>
        <authorList>
            <person name="Gilroy R."/>
            <person name="Ravi A."/>
            <person name="Getino M."/>
            <person name="Pursley I."/>
            <person name="Horton D.L."/>
            <person name="Alikhan N.F."/>
            <person name="Baker D."/>
            <person name="Gharbi K."/>
            <person name="Hall N."/>
            <person name="Watson M."/>
            <person name="Adriaenssens E.M."/>
            <person name="Foster-Nyarko E."/>
            <person name="Jarju S."/>
            <person name="Secka A."/>
            <person name="Antonio M."/>
            <person name="Oren A."/>
            <person name="Chaudhuri R.R."/>
            <person name="La Ragione R."/>
            <person name="Hildebrand F."/>
            <person name="Pallen M.J."/>
        </authorList>
    </citation>
    <scope>NUCLEOTIDE SEQUENCE</scope>
    <source>
        <strain evidence="4">CHK32-1732</strain>
    </source>
</reference>
<name>A0A9D1RMQ0_9CORY</name>